<evidence type="ECO:0000313" key="2">
    <source>
        <dbReference type="EMBL" id="DAE14948.1"/>
    </source>
</evidence>
<evidence type="ECO:0000256" key="1">
    <source>
        <dbReference type="SAM" id="Phobius"/>
    </source>
</evidence>
<keyword evidence="1" id="KW-0472">Membrane</keyword>
<keyword evidence="1" id="KW-1133">Transmembrane helix</keyword>
<name>A0A8S5Q901_9CAUD</name>
<protein>
    <submittedName>
        <fullName evidence="2">Uncharacterized protein</fullName>
    </submittedName>
</protein>
<dbReference type="EMBL" id="BK015597">
    <property type="protein sequence ID" value="DAE14948.1"/>
    <property type="molecule type" value="Genomic_DNA"/>
</dbReference>
<proteinExistence type="predicted"/>
<keyword evidence="1" id="KW-0812">Transmembrane</keyword>
<feature type="transmembrane region" description="Helical" evidence="1">
    <location>
        <begin position="6"/>
        <end position="26"/>
    </location>
</feature>
<sequence length="147" mass="16850">MTSQIMSHIIGTIIGIAVILLVELIIMTIRAKPLDWYLSQTEKQPLQYSLPRDTREEIPEHMVHDVLAGVTPDELKITMLMDITETPVPVIFTANELKDLMIKTKKWTISYGEKRIGKFDTKTEAEAARLQLLYECGKDNTEEDFEI</sequence>
<reference evidence="2" key="1">
    <citation type="journal article" date="2021" name="Proc. Natl. Acad. Sci. U.S.A.">
        <title>A Catalog of Tens of Thousands of Viruses from Human Metagenomes Reveals Hidden Associations with Chronic Diseases.</title>
        <authorList>
            <person name="Tisza M.J."/>
            <person name="Buck C.B."/>
        </authorList>
    </citation>
    <scope>NUCLEOTIDE SEQUENCE</scope>
    <source>
        <strain evidence="2">Ctf8W5</strain>
    </source>
</reference>
<organism evidence="2">
    <name type="scientific">Siphoviridae sp. ctf8W5</name>
    <dbReference type="NCBI Taxonomy" id="2825595"/>
    <lineage>
        <taxon>Viruses</taxon>
        <taxon>Duplodnaviria</taxon>
        <taxon>Heunggongvirae</taxon>
        <taxon>Uroviricota</taxon>
        <taxon>Caudoviricetes</taxon>
    </lineage>
</organism>
<accession>A0A8S5Q901</accession>